<accession>A0A916PCC9</accession>
<gene>
    <name evidence="1" type="ORF">ERS007739_03080</name>
</gene>
<comment type="caution">
    <text evidence="1">The sequence shown here is derived from an EMBL/GenBank/DDBJ whole genome shotgun (WGS) entry which is preliminary data.</text>
</comment>
<proteinExistence type="predicted"/>
<dbReference type="AlphaFoldDB" id="A0A916PCC9"/>
<dbReference type="Proteomes" id="UP000039021">
    <property type="component" value="Unassembled WGS sequence"/>
</dbReference>
<reference evidence="2" key="1">
    <citation type="submission" date="2015-03" db="EMBL/GenBank/DDBJ databases">
        <authorList>
            <consortium name="Pathogen Informatics"/>
        </authorList>
    </citation>
    <scope>NUCLEOTIDE SEQUENCE [LARGE SCALE GENOMIC DNA]</scope>
    <source>
        <strain evidence="2">N09902308</strain>
    </source>
</reference>
<name>A0A916PCC9_MYCTX</name>
<organism evidence="1 2">
    <name type="scientific">Mycobacterium tuberculosis</name>
    <dbReference type="NCBI Taxonomy" id="1773"/>
    <lineage>
        <taxon>Bacteria</taxon>
        <taxon>Bacillati</taxon>
        <taxon>Actinomycetota</taxon>
        <taxon>Actinomycetes</taxon>
        <taxon>Mycobacteriales</taxon>
        <taxon>Mycobacteriaceae</taxon>
        <taxon>Mycobacterium</taxon>
        <taxon>Mycobacterium tuberculosis complex</taxon>
    </lineage>
</organism>
<protein>
    <submittedName>
        <fullName evidence="1">Uncharacterized protein</fullName>
    </submittedName>
</protein>
<dbReference type="EMBL" id="CSBK01001530">
    <property type="protein sequence ID" value="COY78668.1"/>
    <property type="molecule type" value="Genomic_DNA"/>
</dbReference>
<evidence type="ECO:0000313" key="2">
    <source>
        <dbReference type="Proteomes" id="UP000039021"/>
    </source>
</evidence>
<sequence>MAVAQERAGRQTGVDRQLCHAGYVLGCGAECAEFGDGIGDMVVDADHVEGMPWLNAQLRRVRELGAR</sequence>
<evidence type="ECO:0000313" key="1">
    <source>
        <dbReference type="EMBL" id="COY78668.1"/>
    </source>
</evidence>